<organism evidence="1 2">
    <name type="scientific">Hydromonas duriensis</name>
    <dbReference type="NCBI Taxonomy" id="1527608"/>
    <lineage>
        <taxon>Bacteria</taxon>
        <taxon>Pseudomonadati</taxon>
        <taxon>Pseudomonadota</taxon>
        <taxon>Betaproteobacteria</taxon>
        <taxon>Burkholderiales</taxon>
        <taxon>Burkholderiaceae</taxon>
        <taxon>Hydromonas</taxon>
    </lineage>
</organism>
<proteinExistence type="predicted"/>
<reference evidence="1 2" key="1">
    <citation type="submission" date="2019-03" db="EMBL/GenBank/DDBJ databases">
        <title>Genomic Encyclopedia of Type Strains, Phase IV (KMG-IV): sequencing the most valuable type-strain genomes for metagenomic binning, comparative biology and taxonomic classification.</title>
        <authorList>
            <person name="Goeker M."/>
        </authorList>
    </citation>
    <scope>NUCLEOTIDE SEQUENCE [LARGE SCALE GENOMIC DNA]</scope>
    <source>
        <strain evidence="1 2">DSM 102852</strain>
    </source>
</reference>
<keyword evidence="2" id="KW-1185">Reference proteome</keyword>
<comment type="caution">
    <text evidence="1">The sequence shown here is derived from an EMBL/GenBank/DDBJ whole genome shotgun (WGS) entry which is preliminary data.</text>
</comment>
<dbReference type="Proteomes" id="UP000294480">
    <property type="component" value="Unassembled WGS sequence"/>
</dbReference>
<sequence length="29" mass="3208">MKETITTGFNTLVLQTDECVGRTSQYAVT</sequence>
<dbReference type="EMBL" id="SNZE01000037">
    <property type="protein sequence ID" value="TDR27842.1"/>
    <property type="molecule type" value="Genomic_DNA"/>
</dbReference>
<protein>
    <submittedName>
        <fullName evidence="1">Uncharacterized protein</fullName>
    </submittedName>
</protein>
<evidence type="ECO:0000313" key="2">
    <source>
        <dbReference type="Proteomes" id="UP000294480"/>
    </source>
</evidence>
<evidence type="ECO:0000313" key="1">
    <source>
        <dbReference type="EMBL" id="TDR27842.1"/>
    </source>
</evidence>
<name>A0A4R6Y4K3_9BURK</name>
<accession>A0A4R6Y4K3</accession>
<dbReference type="AlphaFoldDB" id="A0A4R6Y4K3"/>
<gene>
    <name evidence="1" type="ORF">DFR44_13713</name>
</gene>